<dbReference type="InterPro" id="IPR011650">
    <property type="entry name" value="Peptidase_M20_dimer"/>
</dbReference>
<proteinExistence type="predicted"/>
<sequence>METLTQLISELVDRKSAVFTEVSDRIWEFAETRFEEAQSAELLEQTLRSEGFEVERGVAGLDTGFIASFGSGAPVIAILGEYDALAGLSQQAGSADYSPITQGGSGHGCGHNLIGGGALTAAVAVKDYMRQHGIAGTVRYYGCPAEESGYGKTYMAREGLFRDVDAAFSWHPGPVNAVMHGSSNAVTHATFHFRGRSSHAAASPHLGRSALDAVELMNVGVNYMREHMISEARVHYAITNSGGLAPNVVQPEAEVTYLIRAPRTSQVRELYARVQDIARGAALMTQTQMTCRLEGACANLIPNAALERVMHKYMTELGAPAATEEEIRFAKAIYDSTSAEDKASAAAQIGKQLAAELSERPIAEFIAPYVEKLSTMAASTDVADVSWNVPTAQCTTATWAFGTPFHTWQAVAQGQSSYAHKAMLLAGKVMACAAIEALQSAELLAQAKTELLERLDGESYDCLVPSDCRPPRLAELAETAARLFA</sequence>
<dbReference type="Pfam" id="PF07687">
    <property type="entry name" value="M20_dimer"/>
    <property type="match status" value="1"/>
</dbReference>
<dbReference type="SUPFAM" id="SSF55031">
    <property type="entry name" value="Bacterial exopeptidase dimerisation domain"/>
    <property type="match status" value="1"/>
</dbReference>
<dbReference type="PIRSF" id="PIRSF037227">
    <property type="entry name" value="Aminobenzoyl-glu_utiliz_pB"/>
    <property type="match status" value="1"/>
</dbReference>
<dbReference type="NCBIfam" id="TIGR01891">
    <property type="entry name" value="amidohydrolases"/>
    <property type="match status" value="1"/>
</dbReference>
<dbReference type="Gene3D" id="3.30.70.360">
    <property type="match status" value="1"/>
</dbReference>
<keyword evidence="3" id="KW-1185">Reference proteome</keyword>
<name>A0ABY4RNR6_9BACL</name>
<organism evidence="2 3">
    <name type="scientific">Paenibacillus konkukensis</name>
    <dbReference type="NCBI Taxonomy" id="2020716"/>
    <lineage>
        <taxon>Bacteria</taxon>
        <taxon>Bacillati</taxon>
        <taxon>Bacillota</taxon>
        <taxon>Bacilli</taxon>
        <taxon>Bacillales</taxon>
        <taxon>Paenibacillaceae</taxon>
        <taxon>Paenibacillus</taxon>
    </lineage>
</organism>
<dbReference type="Proteomes" id="UP001057134">
    <property type="component" value="Chromosome"/>
</dbReference>
<evidence type="ECO:0000313" key="2">
    <source>
        <dbReference type="EMBL" id="UQZ82972.1"/>
    </source>
</evidence>
<dbReference type="GO" id="GO:0016787">
    <property type="term" value="F:hydrolase activity"/>
    <property type="evidence" value="ECO:0007669"/>
    <property type="project" value="UniProtKB-KW"/>
</dbReference>
<dbReference type="Pfam" id="PF01546">
    <property type="entry name" value="Peptidase_M20"/>
    <property type="match status" value="1"/>
</dbReference>
<dbReference type="SUPFAM" id="SSF53187">
    <property type="entry name" value="Zn-dependent exopeptidases"/>
    <property type="match status" value="1"/>
</dbReference>
<dbReference type="Gene3D" id="3.40.630.10">
    <property type="entry name" value="Zn peptidases"/>
    <property type="match status" value="1"/>
</dbReference>
<dbReference type="EMBL" id="CP027059">
    <property type="protein sequence ID" value="UQZ82972.1"/>
    <property type="molecule type" value="Genomic_DNA"/>
</dbReference>
<dbReference type="PANTHER" id="PTHR30575:SF0">
    <property type="entry name" value="XAA-ARG DIPEPTIDASE"/>
    <property type="match status" value="1"/>
</dbReference>
<keyword evidence="2" id="KW-0378">Hydrolase</keyword>
<evidence type="ECO:0000259" key="1">
    <source>
        <dbReference type="Pfam" id="PF07687"/>
    </source>
</evidence>
<dbReference type="InterPro" id="IPR036264">
    <property type="entry name" value="Bact_exopeptidase_dim_dom"/>
</dbReference>
<dbReference type="InterPro" id="IPR017145">
    <property type="entry name" value="Aminobenzoyl-glu_utiliz_pB"/>
</dbReference>
<evidence type="ECO:0000313" key="3">
    <source>
        <dbReference type="Proteomes" id="UP001057134"/>
    </source>
</evidence>
<dbReference type="InterPro" id="IPR017439">
    <property type="entry name" value="Amidohydrolase"/>
</dbReference>
<dbReference type="RefSeq" id="WP_249865047.1">
    <property type="nucleotide sequence ID" value="NZ_CP027059.1"/>
</dbReference>
<dbReference type="InterPro" id="IPR002933">
    <property type="entry name" value="Peptidase_M20"/>
</dbReference>
<dbReference type="InterPro" id="IPR052030">
    <property type="entry name" value="Peptidase_M20/M20A_hydrolases"/>
</dbReference>
<dbReference type="EC" id="3.5.1.-" evidence="2"/>
<feature type="domain" description="Peptidase M20 dimerisation" evidence="1">
    <location>
        <begin position="189"/>
        <end position="279"/>
    </location>
</feature>
<dbReference type="PANTHER" id="PTHR30575">
    <property type="entry name" value="PEPTIDASE M20"/>
    <property type="match status" value="1"/>
</dbReference>
<gene>
    <name evidence="2" type="primary">abgB_2</name>
    <name evidence="2" type="ORF">SK3146_02132</name>
</gene>
<reference evidence="2" key="2">
    <citation type="journal article" date="2021" name="J Anim Sci Technol">
        <title>Complete genome sequence of Paenibacillus konkukensis sp. nov. SK3146 as a potential probiotic strain.</title>
        <authorList>
            <person name="Jung H.I."/>
            <person name="Park S."/>
            <person name="Niu K.M."/>
            <person name="Lee S.W."/>
            <person name="Kothari D."/>
            <person name="Yi K.J."/>
            <person name="Kim S.K."/>
        </authorList>
    </citation>
    <scope>NUCLEOTIDE SEQUENCE</scope>
    <source>
        <strain evidence="2">SK3146</strain>
    </source>
</reference>
<reference evidence="2" key="1">
    <citation type="submission" date="2018-02" db="EMBL/GenBank/DDBJ databases">
        <authorList>
            <person name="Kim S.-K."/>
            <person name="Jung H.-I."/>
            <person name="Lee S.-W."/>
        </authorList>
    </citation>
    <scope>NUCLEOTIDE SEQUENCE</scope>
    <source>
        <strain evidence="2">SK3146</strain>
    </source>
</reference>
<accession>A0ABY4RNR6</accession>
<protein>
    <submittedName>
        <fullName evidence="2">p-aminobenzoyl-glutamate hydrolase subunit B</fullName>
        <ecNumber evidence="2">3.5.1.-</ecNumber>
    </submittedName>
</protein>
<dbReference type="CDD" id="cd05673">
    <property type="entry name" value="M20_Acy1L2_AbgB"/>
    <property type="match status" value="1"/>
</dbReference>